<name>A0AB33JPP8_9ACTN</name>
<protein>
    <submittedName>
        <fullName evidence="2">Uncharacterized protein</fullName>
    </submittedName>
</protein>
<reference evidence="2" key="1">
    <citation type="submission" date="2024-07" db="EMBL/GenBank/DDBJ databases">
        <title>Complete genome sequences of cellulolytic bacteria, Kitasatospora sp. CMC57 and Streptomyces sp. CMC78, isolated from Japanese agricultural soil.</title>
        <authorList>
            <person name="Hashimoto T."/>
            <person name="Ito M."/>
            <person name="Iwamoto M."/>
            <person name="Fukahori D."/>
            <person name="Shoda T."/>
            <person name="Sakoda M."/>
            <person name="Morohoshi T."/>
            <person name="Mitsuboshi M."/>
            <person name="Nishizawa T."/>
        </authorList>
    </citation>
    <scope>NUCLEOTIDE SEQUENCE</scope>
    <source>
        <strain evidence="2">CMC57</strain>
    </source>
</reference>
<evidence type="ECO:0000313" key="2">
    <source>
        <dbReference type="EMBL" id="BFP44877.1"/>
    </source>
</evidence>
<organism evidence="2">
    <name type="scientific">Kitasatospora sp. CMC57</name>
    <dbReference type="NCBI Taxonomy" id="3231513"/>
    <lineage>
        <taxon>Bacteria</taxon>
        <taxon>Bacillati</taxon>
        <taxon>Actinomycetota</taxon>
        <taxon>Actinomycetes</taxon>
        <taxon>Kitasatosporales</taxon>
        <taxon>Streptomycetaceae</taxon>
        <taxon>Kitasatospora</taxon>
    </lineage>
</organism>
<sequence>MAESARRVQRRPSAAPTQAITYEMAGVGQPKLKWSKCPIGPPNDSGRCQSPVRCGFRIRRTLPSDHKRLREDVKSSPLGGSNMLNWSGRCAPGALGGHGGGPGLQHHAGGSTAFGFKGSWTDGNGRPRAFT</sequence>
<proteinExistence type="predicted"/>
<feature type="region of interest" description="Disordered" evidence="1">
    <location>
        <begin position="70"/>
        <end position="131"/>
    </location>
</feature>
<dbReference type="EMBL" id="AP035881">
    <property type="protein sequence ID" value="BFP44877.1"/>
    <property type="molecule type" value="Genomic_DNA"/>
</dbReference>
<gene>
    <name evidence="2" type="ORF">KCMC57_12450</name>
</gene>
<dbReference type="AlphaFoldDB" id="A0AB33JPP8"/>
<feature type="compositionally biased region" description="Gly residues" evidence="1">
    <location>
        <begin position="94"/>
        <end position="103"/>
    </location>
</feature>
<feature type="region of interest" description="Disordered" evidence="1">
    <location>
        <begin position="1"/>
        <end position="20"/>
    </location>
</feature>
<evidence type="ECO:0000256" key="1">
    <source>
        <dbReference type="SAM" id="MobiDB-lite"/>
    </source>
</evidence>
<accession>A0AB33JPP8</accession>